<dbReference type="Gene3D" id="3.30.710.10">
    <property type="entry name" value="Potassium Channel Kv1.1, Chain A"/>
    <property type="match status" value="1"/>
</dbReference>
<gene>
    <name evidence="1" type="ORF">GQ43DRAFT_450596</name>
</gene>
<dbReference type="AlphaFoldDB" id="A0A9P4JIQ1"/>
<organism evidence="1 2">
    <name type="scientific">Delitschia confertaspora ATCC 74209</name>
    <dbReference type="NCBI Taxonomy" id="1513339"/>
    <lineage>
        <taxon>Eukaryota</taxon>
        <taxon>Fungi</taxon>
        <taxon>Dikarya</taxon>
        <taxon>Ascomycota</taxon>
        <taxon>Pezizomycotina</taxon>
        <taxon>Dothideomycetes</taxon>
        <taxon>Pleosporomycetidae</taxon>
        <taxon>Pleosporales</taxon>
        <taxon>Delitschiaceae</taxon>
        <taxon>Delitschia</taxon>
    </lineage>
</organism>
<reference evidence="1" key="1">
    <citation type="journal article" date="2020" name="Stud. Mycol.">
        <title>101 Dothideomycetes genomes: a test case for predicting lifestyles and emergence of pathogens.</title>
        <authorList>
            <person name="Haridas S."/>
            <person name="Albert R."/>
            <person name="Binder M."/>
            <person name="Bloem J."/>
            <person name="Labutti K."/>
            <person name="Salamov A."/>
            <person name="Andreopoulos B."/>
            <person name="Baker S."/>
            <person name="Barry K."/>
            <person name="Bills G."/>
            <person name="Bluhm B."/>
            <person name="Cannon C."/>
            <person name="Castanera R."/>
            <person name="Culley D."/>
            <person name="Daum C."/>
            <person name="Ezra D."/>
            <person name="Gonzalez J."/>
            <person name="Henrissat B."/>
            <person name="Kuo A."/>
            <person name="Liang C."/>
            <person name="Lipzen A."/>
            <person name="Lutzoni F."/>
            <person name="Magnuson J."/>
            <person name="Mondo S."/>
            <person name="Nolan M."/>
            <person name="Ohm R."/>
            <person name="Pangilinan J."/>
            <person name="Park H.-J."/>
            <person name="Ramirez L."/>
            <person name="Alfaro M."/>
            <person name="Sun H."/>
            <person name="Tritt A."/>
            <person name="Yoshinaga Y."/>
            <person name="Zwiers L.-H."/>
            <person name="Turgeon B."/>
            <person name="Goodwin S."/>
            <person name="Spatafora J."/>
            <person name="Crous P."/>
            <person name="Grigoriev I."/>
        </authorList>
    </citation>
    <scope>NUCLEOTIDE SEQUENCE</scope>
    <source>
        <strain evidence="1">ATCC 74209</strain>
    </source>
</reference>
<dbReference type="EMBL" id="ML994103">
    <property type="protein sequence ID" value="KAF2199004.1"/>
    <property type="molecule type" value="Genomic_DNA"/>
</dbReference>
<comment type="caution">
    <text evidence="1">The sequence shown here is derived from an EMBL/GenBank/DDBJ whole genome shotgun (WGS) entry which is preliminary data.</text>
</comment>
<dbReference type="SUPFAM" id="SSF54695">
    <property type="entry name" value="POZ domain"/>
    <property type="match status" value="1"/>
</dbReference>
<evidence type="ECO:0000313" key="1">
    <source>
        <dbReference type="EMBL" id="KAF2199004.1"/>
    </source>
</evidence>
<name>A0A9P4JIQ1_9PLEO</name>
<dbReference type="Proteomes" id="UP000799536">
    <property type="component" value="Unassembled WGS sequence"/>
</dbReference>
<protein>
    <recommendedName>
        <fullName evidence="3">BTB domain-containing protein</fullName>
    </recommendedName>
</protein>
<sequence length="210" mass="24373">MDFVTIQVDERKFSAQRHVFAESQFLSEVVAIDIFAEEPQNMRRHFYNVDADPVLFEHIVRYLRRGVLPIFYDESKGHDYAMYVALLEEARYFGIPRLITWLENNDFLKAVSHEYITKEIYKIDQLSTSMTGRRTADVNVTCIPTWTKNKIYVCPRGIPVHRGNRHACGRACNNAKGEAKDVYDEEMILRAVVVERRTVFDGEACVEGVE</sequence>
<evidence type="ECO:0000313" key="2">
    <source>
        <dbReference type="Proteomes" id="UP000799536"/>
    </source>
</evidence>
<dbReference type="OrthoDB" id="2414723at2759"/>
<evidence type="ECO:0008006" key="3">
    <source>
        <dbReference type="Google" id="ProtNLM"/>
    </source>
</evidence>
<accession>A0A9P4JIQ1</accession>
<keyword evidence="2" id="KW-1185">Reference proteome</keyword>
<proteinExistence type="predicted"/>
<dbReference type="InterPro" id="IPR011333">
    <property type="entry name" value="SKP1/BTB/POZ_sf"/>
</dbReference>